<feature type="signal peptide" evidence="7">
    <location>
        <begin position="1"/>
        <end position="35"/>
    </location>
</feature>
<feature type="domain" description="RETREG1-3/ARL6IP-like N-terminal reticulon-homology" evidence="8">
    <location>
        <begin position="63"/>
        <end position="247"/>
    </location>
</feature>
<keyword evidence="4 6" id="KW-0472">Membrane</keyword>
<dbReference type="STRING" id="9838.ENSCDRP00005000509"/>
<evidence type="ECO:0000313" key="9">
    <source>
        <dbReference type="EMBL" id="KAB1278547.1"/>
    </source>
</evidence>
<dbReference type="InterPro" id="IPR052114">
    <property type="entry name" value="ER_autophagy_membrane_reg"/>
</dbReference>
<dbReference type="InterPro" id="IPR057282">
    <property type="entry name" value="RETREG1-3-like_RHD"/>
</dbReference>
<dbReference type="CDD" id="cd22561">
    <property type="entry name" value="RETR2_RHD"/>
    <property type="match status" value="1"/>
</dbReference>
<feature type="compositionally biased region" description="Acidic residues" evidence="5">
    <location>
        <begin position="275"/>
        <end position="285"/>
    </location>
</feature>
<accession>A0A5N4E5B9</accession>
<dbReference type="GO" id="GO:0030574">
    <property type="term" value="P:collagen catabolic process"/>
    <property type="evidence" value="ECO:0007669"/>
    <property type="project" value="Ensembl"/>
</dbReference>
<sequence length="544" mass="57888">MASGGGGGNTGAGGGPGLGLSLGLGLGLSLGMGEATGEAEEEAATAEAVGRLATTLWLRLRGWEAVLAAAQRLLVWEKPLHSLVTAAALNGLFWLLSSSNLRPFFLLSISLLAYFLLDLWPPRFLPDISASSPEEPHSDSEGAGSGARPHLLSVPELCRYLAESWLTFQIHLQELLQYKRQNPAQFCARVCSSCAVLAVLGHYVPGIMISYIVLLSILLWPLVVYHELIQRMYTRLEPLLMQLDYSMKAEADALHHKHDKRKRQGKNAPSGGDEPLAETESESEAELAGFSPVVDVKKTALALAITDSELSDEEASILESGGFSVSRATTPQLTDVSEDLDQQSLPSEPEEALSRELGEGEETELAPPEDLLGPPQALSRQDLDLEEEDVASKETLLRLSSPLHFVNTHFNGAGSPTDGVMLSSGGPVETLSPESGSGDLTALPSTLSPLLCLAESDPVPSPSVLPSLPQDSPQPLPAPEEEEALTTEDFELLDQGELEQLNAELGLGPETSPEPPDAPPPPPLGPNTLSLVQSDQEAQAMAEP</sequence>
<reference evidence="9 10" key="1">
    <citation type="journal article" date="2019" name="Mol. Ecol. Resour.">
        <title>Improving Illumina assemblies with Hi-C and long reads: an example with the North African dromedary.</title>
        <authorList>
            <person name="Elbers J.P."/>
            <person name="Rogers M.F."/>
            <person name="Perelman P.L."/>
            <person name="Proskuryakova A.A."/>
            <person name="Serdyukova N.A."/>
            <person name="Johnson W.E."/>
            <person name="Horin P."/>
            <person name="Corander J."/>
            <person name="Murphy D."/>
            <person name="Burger P.A."/>
        </authorList>
    </citation>
    <scope>NUCLEOTIDE SEQUENCE [LARGE SCALE GENOMIC DNA]</scope>
    <source>
        <strain evidence="9">Drom800</strain>
        <tissue evidence="9">Blood</tissue>
    </source>
</reference>
<keyword evidence="7" id="KW-0732">Signal</keyword>
<name>A0A5N4E5B9_CAMDR</name>
<evidence type="ECO:0000256" key="4">
    <source>
        <dbReference type="ARBA" id="ARBA00023136"/>
    </source>
</evidence>
<dbReference type="GO" id="GO:0007029">
    <property type="term" value="P:endoplasmic reticulum organization"/>
    <property type="evidence" value="ECO:0007669"/>
    <property type="project" value="Ensembl"/>
</dbReference>
<feature type="transmembrane region" description="Helical" evidence="6">
    <location>
        <begin position="209"/>
        <end position="228"/>
    </location>
</feature>
<evidence type="ECO:0000256" key="2">
    <source>
        <dbReference type="ARBA" id="ARBA00022692"/>
    </source>
</evidence>
<feature type="compositionally biased region" description="Basic residues" evidence="5">
    <location>
        <begin position="255"/>
        <end position="265"/>
    </location>
</feature>
<dbReference type="InterPro" id="IPR055257">
    <property type="entry name" value="RETR2_RHD"/>
</dbReference>
<evidence type="ECO:0000313" key="10">
    <source>
        <dbReference type="Proteomes" id="UP000299084"/>
    </source>
</evidence>
<dbReference type="GO" id="GO:0061709">
    <property type="term" value="P:reticulophagy"/>
    <property type="evidence" value="ECO:0007669"/>
    <property type="project" value="Ensembl"/>
</dbReference>
<gene>
    <name evidence="9" type="ORF">Cadr_000007376</name>
</gene>
<feature type="compositionally biased region" description="Low complexity" evidence="5">
    <location>
        <begin position="440"/>
        <end position="471"/>
    </location>
</feature>
<evidence type="ECO:0000259" key="8">
    <source>
        <dbReference type="Pfam" id="PF24456"/>
    </source>
</evidence>
<dbReference type="Proteomes" id="UP000299084">
    <property type="component" value="Unassembled WGS sequence"/>
</dbReference>
<dbReference type="PANTHER" id="PTHR20952:SF4">
    <property type="entry name" value="RETICULOPHAGY REGULATOR 2"/>
    <property type="match status" value="1"/>
</dbReference>
<dbReference type="GO" id="GO:0005783">
    <property type="term" value="C:endoplasmic reticulum"/>
    <property type="evidence" value="ECO:0007669"/>
    <property type="project" value="Ensembl"/>
</dbReference>
<dbReference type="GO" id="GO:0016020">
    <property type="term" value="C:membrane"/>
    <property type="evidence" value="ECO:0007669"/>
    <property type="project" value="UniProtKB-SubCell"/>
</dbReference>
<evidence type="ECO:0000256" key="1">
    <source>
        <dbReference type="ARBA" id="ARBA00004141"/>
    </source>
</evidence>
<feature type="compositionally biased region" description="Acidic residues" evidence="5">
    <location>
        <begin position="479"/>
        <end position="497"/>
    </location>
</feature>
<comment type="subcellular location">
    <subcellularLocation>
        <location evidence="1">Membrane</location>
        <topology evidence="1">Multi-pass membrane protein</topology>
    </subcellularLocation>
</comment>
<evidence type="ECO:0000256" key="7">
    <source>
        <dbReference type="SAM" id="SignalP"/>
    </source>
</evidence>
<comment type="caution">
    <text evidence="9">The sequence shown here is derived from an EMBL/GenBank/DDBJ whole genome shotgun (WGS) entry which is preliminary data.</text>
</comment>
<organism evidence="9 10">
    <name type="scientific">Camelus dromedarius</name>
    <name type="common">Dromedary</name>
    <name type="synonym">Arabian camel</name>
    <dbReference type="NCBI Taxonomy" id="9838"/>
    <lineage>
        <taxon>Eukaryota</taxon>
        <taxon>Metazoa</taxon>
        <taxon>Chordata</taxon>
        <taxon>Craniata</taxon>
        <taxon>Vertebrata</taxon>
        <taxon>Euteleostomi</taxon>
        <taxon>Mammalia</taxon>
        <taxon>Eutheria</taxon>
        <taxon>Laurasiatheria</taxon>
        <taxon>Artiodactyla</taxon>
        <taxon>Tylopoda</taxon>
        <taxon>Camelidae</taxon>
        <taxon>Camelus</taxon>
    </lineage>
</organism>
<dbReference type="GO" id="GO:0140506">
    <property type="term" value="F:endoplasmic reticulum-autophagosome adaptor activity"/>
    <property type="evidence" value="ECO:0007669"/>
    <property type="project" value="Ensembl"/>
</dbReference>
<keyword evidence="2 6" id="KW-0812">Transmembrane</keyword>
<evidence type="ECO:0000256" key="3">
    <source>
        <dbReference type="ARBA" id="ARBA00022989"/>
    </source>
</evidence>
<proteinExistence type="predicted"/>
<dbReference type="Pfam" id="PF24456">
    <property type="entry name" value="RHD_RETREG1-3"/>
    <property type="match status" value="1"/>
</dbReference>
<dbReference type="AlphaFoldDB" id="A0A5N4E5B9"/>
<dbReference type="EMBL" id="JWIN03000005">
    <property type="protein sequence ID" value="KAB1278547.1"/>
    <property type="molecule type" value="Genomic_DNA"/>
</dbReference>
<keyword evidence="10" id="KW-1185">Reference proteome</keyword>
<feature type="region of interest" description="Disordered" evidence="5">
    <location>
        <begin position="336"/>
        <end position="389"/>
    </location>
</feature>
<feature type="compositionally biased region" description="Pro residues" evidence="5">
    <location>
        <begin position="512"/>
        <end position="525"/>
    </location>
</feature>
<dbReference type="OrthoDB" id="10029527at2759"/>
<feature type="chain" id="PRO_5024377761" evidence="7">
    <location>
        <begin position="36"/>
        <end position="544"/>
    </location>
</feature>
<evidence type="ECO:0000256" key="5">
    <source>
        <dbReference type="SAM" id="MobiDB-lite"/>
    </source>
</evidence>
<dbReference type="PANTHER" id="PTHR20952">
    <property type="entry name" value="ADP-RIBOSYLATION-LIKE FACTOR 6-INTERACTING PROTEIN"/>
    <property type="match status" value="1"/>
</dbReference>
<feature type="region of interest" description="Disordered" evidence="5">
    <location>
        <begin position="414"/>
        <end position="544"/>
    </location>
</feature>
<evidence type="ECO:0000256" key="6">
    <source>
        <dbReference type="SAM" id="Phobius"/>
    </source>
</evidence>
<keyword evidence="3 6" id="KW-1133">Transmembrane helix</keyword>
<feature type="region of interest" description="Disordered" evidence="5">
    <location>
        <begin position="254"/>
        <end position="287"/>
    </location>
</feature>
<protein>
    <submittedName>
        <fullName evidence="9">Reticulophagy regulator 2</fullName>
    </submittedName>
</protein>